<dbReference type="GO" id="GO:0006730">
    <property type="term" value="P:one-carbon metabolic process"/>
    <property type="evidence" value="ECO:0007669"/>
    <property type="project" value="UniProtKB-KW"/>
</dbReference>
<dbReference type="Gene3D" id="3.40.430.10">
    <property type="entry name" value="Dihydrofolate Reductase, subunit A"/>
    <property type="match status" value="1"/>
</dbReference>
<dbReference type="GO" id="GO:0005829">
    <property type="term" value="C:cytosol"/>
    <property type="evidence" value="ECO:0007669"/>
    <property type="project" value="TreeGrafter"/>
</dbReference>
<evidence type="ECO:0000256" key="8">
    <source>
        <dbReference type="PIRNR" id="PIRNR000194"/>
    </source>
</evidence>
<dbReference type="GO" id="GO:0046654">
    <property type="term" value="P:tetrahydrofolate biosynthetic process"/>
    <property type="evidence" value="ECO:0007669"/>
    <property type="project" value="InterPro"/>
</dbReference>
<dbReference type="SUPFAM" id="SSF53597">
    <property type="entry name" value="Dihydrofolate reductase-like"/>
    <property type="match status" value="1"/>
</dbReference>
<feature type="domain" description="DHFR" evidence="9">
    <location>
        <begin position="2"/>
        <end position="185"/>
    </location>
</feature>
<evidence type="ECO:0000256" key="3">
    <source>
        <dbReference type="ARBA" id="ARBA00012856"/>
    </source>
</evidence>
<dbReference type="PROSITE" id="PS51330">
    <property type="entry name" value="DHFR_2"/>
    <property type="match status" value="1"/>
</dbReference>
<dbReference type="GO" id="GO:0046655">
    <property type="term" value="P:folic acid metabolic process"/>
    <property type="evidence" value="ECO:0007669"/>
    <property type="project" value="TreeGrafter"/>
</dbReference>
<evidence type="ECO:0000256" key="7">
    <source>
        <dbReference type="ARBA" id="ARBA00025067"/>
    </source>
</evidence>
<comment type="catalytic activity">
    <reaction evidence="8">
        <text>(6S)-5,6,7,8-tetrahydrofolate + NADP(+) = 7,8-dihydrofolate + NADPH + H(+)</text>
        <dbReference type="Rhea" id="RHEA:15009"/>
        <dbReference type="ChEBI" id="CHEBI:15378"/>
        <dbReference type="ChEBI" id="CHEBI:57451"/>
        <dbReference type="ChEBI" id="CHEBI:57453"/>
        <dbReference type="ChEBI" id="CHEBI:57783"/>
        <dbReference type="ChEBI" id="CHEBI:58349"/>
        <dbReference type="EC" id="1.5.1.3"/>
    </reaction>
</comment>
<dbReference type="GO" id="GO:0050661">
    <property type="term" value="F:NADP binding"/>
    <property type="evidence" value="ECO:0007669"/>
    <property type="project" value="InterPro"/>
</dbReference>
<dbReference type="InterPro" id="IPR012259">
    <property type="entry name" value="DHFR"/>
</dbReference>
<dbReference type="InterPro" id="IPR024072">
    <property type="entry name" value="DHFR-like_dom_sf"/>
</dbReference>
<name>A0AA86J0K2_9BURK</name>
<dbReference type="PIRSF" id="PIRSF000194">
    <property type="entry name" value="DHFR"/>
    <property type="match status" value="1"/>
</dbReference>
<organism evidence="10 11">
    <name type="scientific">Limnobacter thiooxidans</name>
    <dbReference type="NCBI Taxonomy" id="131080"/>
    <lineage>
        <taxon>Bacteria</taxon>
        <taxon>Pseudomonadati</taxon>
        <taxon>Pseudomonadota</taxon>
        <taxon>Betaproteobacteria</taxon>
        <taxon>Burkholderiales</taxon>
        <taxon>Burkholderiaceae</taxon>
        <taxon>Limnobacter</taxon>
    </lineage>
</organism>
<dbReference type="PRINTS" id="PR00070">
    <property type="entry name" value="DHFR"/>
</dbReference>
<dbReference type="EMBL" id="AP028947">
    <property type="protein sequence ID" value="BET25853.1"/>
    <property type="molecule type" value="Genomic_DNA"/>
</dbReference>
<comment type="pathway">
    <text evidence="1 8">Cofactor biosynthesis; tetrahydrofolate biosynthesis; 5,6,7,8-tetrahydrofolate from 7,8-dihydrofolate: step 1/1.</text>
</comment>
<evidence type="ECO:0000256" key="5">
    <source>
        <dbReference type="ARBA" id="ARBA00022857"/>
    </source>
</evidence>
<keyword evidence="11" id="KW-1185">Reference proteome</keyword>
<evidence type="ECO:0000313" key="11">
    <source>
        <dbReference type="Proteomes" id="UP001329151"/>
    </source>
</evidence>
<dbReference type="PANTHER" id="PTHR48069:SF3">
    <property type="entry name" value="DIHYDROFOLATE REDUCTASE"/>
    <property type="match status" value="1"/>
</dbReference>
<evidence type="ECO:0000256" key="4">
    <source>
        <dbReference type="ARBA" id="ARBA00022563"/>
    </source>
</evidence>
<evidence type="ECO:0000256" key="1">
    <source>
        <dbReference type="ARBA" id="ARBA00004903"/>
    </source>
</evidence>
<keyword evidence="4 8" id="KW-0554">One-carbon metabolism</keyword>
<dbReference type="RefSeq" id="WP_130556629.1">
    <property type="nucleotide sequence ID" value="NZ_AP028947.1"/>
</dbReference>
<comment type="function">
    <text evidence="7 8">Key enzyme in folate metabolism. Catalyzes an essential reaction for de novo glycine and purine synthesis, and for DNA precursor synthesis.</text>
</comment>
<dbReference type="KEGG" id="lto:RGQ30_13540"/>
<comment type="similarity">
    <text evidence="2 8">Belongs to the dihydrofolate reductase family.</text>
</comment>
<keyword evidence="6 8" id="KW-0560">Oxidoreductase</keyword>
<dbReference type="EC" id="1.5.1.3" evidence="3 8"/>
<protein>
    <recommendedName>
        <fullName evidence="3 8">Dihydrofolate reductase</fullName>
        <ecNumber evidence="3 8">1.5.1.3</ecNumber>
    </recommendedName>
</protein>
<dbReference type="CDD" id="cd00209">
    <property type="entry name" value="DHFR"/>
    <property type="match status" value="1"/>
</dbReference>
<sequence length="194" mass="21286">MKVTIVAAVAQNGIIGIDNRLPWHLPEDLAFFKQTTLGCPVLMGRKTYESINRPLPGRLNVVLSSDPSWQPAPAKDGTPRSLIAYPAELPAGSTTQIASATNLPNALSWLNGFDQVFLIGGSNLYQQALDQNLVDELILTEIHESFDGDASFPDWDRTRFIEVGRTVNPASAERTWGFDFVKYARVNVATNTAI</sequence>
<dbReference type="Pfam" id="PF00186">
    <property type="entry name" value="DHFR_1"/>
    <property type="match status" value="2"/>
</dbReference>
<dbReference type="PANTHER" id="PTHR48069">
    <property type="entry name" value="DIHYDROFOLATE REDUCTASE"/>
    <property type="match status" value="1"/>
</dbReference>
<dbReference type="AlphaFoldDB" id="A0AA86J0K2"/>
<keyword evidence="5 8" id="KW-0521">NADP</keyword>
<accession>A0AA86J0K2</accession>
<dbReference type="GO" id="GO:0046452">
    <property type="term" value="P:dihydrofolate metabolic process"/>
    <property type="evidence" value="ECO:0007669"/>
    <property type="project" value="TreeGrafter"/>
</dbReference>
<dbReference type="Proteomes" id="UP001329151">
    <property type="component" value="Chromosome"/>
</dbReference>
<evidence type="ECO:0000256" key="6">
    <source>
        <dbReference type="ARBA" id="ARBA00023002"/>
    </source>
</evidence>
<evidence type="ECO:0000313" key="10">
    <source>
        <dbReference type="EMBL" id="BET25853.1"/>
    </source>
</evidence>
<proteinExistence type="inferred from homology"/>
<evidence type="ECO:0000256" key="2">
    <source>
        <dbReference type="ARBA" id="ARBA00009539"/>
    </source>
</evidence>
<dbReference type="InterPro" id="IPR001796">
    <property type="entry name" value="DHFR_dom"/>
</dbReference>
<evidence type="ECO:0000259" key="9">
    <source>
        <dbReference type="PROSITE" id="PS51330"/>
    </source>
</evidence>
<dbReference type="GO" id="GO:0004146">
    <property type="term" value="F:dihydrofolate reductase activity"/>
    <property type="evidence" value="ECO:0007669"/>
    <property type="project" value="UniProtKB-EC"/>
</dbReference>
<reference evidence="10 11" key="1">
    <citation type="submission" date="2023-10" db="EMBL/GenBank/DDBJ databases">
        <title>Complete Genome Sequence of Limnobacter thiooxidans CS-K2T, Isolated from freshwater lake sediments in Bavaria, Germany.</title>
        <authorList>
            <person name="Naruki M."/>
            <person name="Watanabe A."/>
            <person name="Warashina T."/>
            <person name="Morita T."/>
            <person name="Arakawa K."/>
        </authorList>
    </citation>
    <scope>NUCLEOTIDE SEQUENCE [LARGE SCALE GENOMIC DNA]</scope>
    <source>
        <strain evidence="10 11">CS-K2</strain>
    </source>
</reference>
<gene>
    <name evidence="10" type="ORF">RGQ30_13540</name>
</gene>